<feature type="non-terminal residue" evidence="2">
    <location>
        <position position="1"/>
    </location>
</feature>
<dbReference type="InterPro" id="IPR008763">
    <property type="entry name" value="Peptidase_S55"/>
</dbReference>
<feature type="domain" description="Peptidase S55" evidence="1">
    <location>
        <begin position="66"/>
        <end position="213"/>
    </location>
</feature>
<dbReference type="InterPro" id="IPR036034">
    <property type="entry name" value="PDZ_sf"/>
</dbReference>
<name>J9FJ60_9ZZZZ</name>
<protein>
    <submittedName>
        <fullName evidence="2">SpoIVB peptidase</fullName>
    </submittedName>
</protein>
<sequence>GVMVLGTDAVEGADGNPCEPADHIVRQGDYITGLNDEVITNKKELIAAVKKLDNENVVLHLRRKDHPVDVRLKAVESSEKEYRLGIWVRDNAQGLGTVTFLNGNSQFGALGHGIHDVDTNELLEIAKGSLYETSISSIQKGEDGSPGGMEGVIVYNRYNLLGEITKNTEAGIFGTVDRIDELFADQTPLKAGEKTEIEKGPAKIRCCVDGAVK</sequence>
<dbReference type="SUPFAM" id="SSF50156">
    <property type="entry name" value="PDZ domain-like"/>
    <property type="match status" value="1"/>
</dbReference>
<dbReference type="EMBL" id="AMCI01006366">
    <property type="protein sequence ID" value="EJW94453.1"/>
    <property type="molecule type" value="Genomic_DNA"/>
</dbReference>
<dbReference type="AlphaFoldDB" id="J9FJ60"/>
<feature type="non-terminal residue" evidence="2">
    <location>
        <position position="213"/>
    </location>
</feature>
<dbReference type="PROSITE" id="PS51494">
    <property type="entry name" value="SPOIVB"/>
    <property type="match status" value="1"/>
</dbReference>
<accession>J9FJ60</accession>
<proteinExistence type="predicted"/>
<organism evidence="2">
    <name type="scientific">gut metagenome</name>
    <dbReference type="NCBI Taxonomy" id="749906"/>
    <lineage>
        <taxon>unclassified sequences</taxon>
        <taxon>metagenomes</taxon>
        <taxon>organismal metagenomes</taxon>
    </lineage>
</organism>
<dbReference type="Gene3D" id="2.30.42.10">
    <property type="match status" value="1"/>
</dbReference>
<evidence type="ECO:0000313" key="2">
    <source>
        <dbReference type="EMBL" id="EJW94453.1"/>
    </source>
</evidence>
<dbReference type="Pfam" id="PF05580">
    <property type="entry name" value="Peptidase_S55"/>
    <property type="match status" value="1"/>
</dbReference>
<gene>
    <name evidence="2" type="ORF">EVA_17440</name>
</gene>
<evidence type="ECO:0000259" key="1">
    <source>
        <dbReference type="PROSITE" id="PS51494"/>
    </source>
</evidence>
<reference evidence="2" key="1">
    <citation type="journal article" date="2012" name="PLoS ONE">
        <title>Gene sets for utilization of primary and secondary nutrition supplies in the distal gut of endangered iberian lynx.</title>
        <authorList>
            <person name="Alcaide M."/>
            <person name="Messina E."/>
            <person name="Richter M."/>
            <person name="Bargiela R."/>
            <person name="Peplies J."/>
            <person name="Huws S.A."/>
            <person name="Newbold C.J."/>
            <person name="Golyshin P.N."/>
            <person name="Simon M.A."/>
            <person name="Lopez G."/>
            <person name="Yakimov M.M."/>
            <person name="Ferrer M."/>
        </authorList>
    </citation>
    <scope>NUCLEOTIDE SEQUENCE</scope>
</reference>
<comment type="caution">
    <text evidence="2">The sequence shown here is derived from an EMBL/GenBank/DDBJ whole genome shotgun (WGS) entry which is preliminary data.</text>
</comment>